<gene>
    <name evidence="2" type="ORF">OQ252_06885</name>
</gene>
<dbReference type="SUPFAM" id="SSF55729">
    <property type="entry name" value="Acyl-CoA N-acyltransferases (Nat)"/>
    <property type="match status" value="1"/>
</dbReference>
<name>A0ABT3Q799_9PROT</name>
<reference evidence="2 3" key="1">
    <citation type="submission" date="2022-11" db="EMBL/GenBank/DDBJ databases">
        <title>Genome sequencing of Acetobacter type strain.</title>
        <authorList>
            <person name="Heo J."/>
            <person name="Lee D."/>
            <person name="Han B.-H."/>
            <person name="Hong S.-B."/>
            <person name="Kwon S.-W."/>
        </authorList>
    </citation>
    <scope>NUCLEOTIDE SEQUENCE [LARGE SCALE GENOMIC DNA]</scope>
    <source>
        <strain evidence="2 3">KACC 21251</strain>
    </source>
</reference>
<sequence length="206" mass="23580">MTERHSFPEAPLCLTGQHVQLVPLSLSHEEGLREAVQDGEPWKLWYTAVPRPDEMRDEITRRLDLQKSGSMLPYTVLSLPERRIVGMTAFMSIDHTGPRVEIGSTWYAASVQRTALNTEAKMLLLSCAFETLDCLAVEFRTHFLNQRSRRAIERLGAKLDGILRSHRRLANGTVRDTCVYSVTAVEWPAVRTHLNWCLTEKYQTQK</sequence>
<dbReference type="Proteomes" id="UP001526446">
    <property type="component" value="Unassembled WGS sequence"/>
</dbReference>
<accession>A0ABT3Q799</accession>
<dbReference type="PANTHER" id="PTHR43610:SF1">
    <property type="entry name" value="N-ACETYLTRANSFERASE DOMAIN-CONTAINING PROTEIN"/>
    <property type="match status" value="1"/>
</dbReference>
<keyword evidence="3" id="KW-1185">Reference proteome</keyword>
<proteinExistence type="predicted"/>
<evidence type="ECO:0000313" key="2">
    <source>
        <dbReference type="EMBL" id="MCX2561121.1"/>
    </source>
</evidence>
<dbReference type="InterPro" id="IPR016181">
    <property type="entry name" value="Acyl_CoA_acyltransferase"/>
</dbReference>
<comment type="caution">
    <text evidence="2">The sequence shown here is derived from an EMBL/GenBank/DDBJ whole genome shotgun (WGS) entry which is preliminary data.</text>
</comment>
<feature type="domain" description="N-acetyltransferase" evidence="1">
    <location>
        <begin position="20"/>
        <end position="158"/>
    </location>
</feature>
<evidence type="ECO:0000313" key="3">
    <source>
        <dbReference type="Proteomes" id="UP001526446"/>
    </source>
</evidence>
<dbReference type="InterPro" id="IPR000182">
    <property type="entry name" value="GNAT_dom"/>
</dbReference>
<protein>
    <submittedName>
        <fullName evidence="2">GNAT family protein</fullName>
    </submittedName>
</protein>
<dbReference type="PANTHER" id="PTHR43610">
    <property type="entry name" value="BLL6696 PROTEIN"/>
    <property type="match status" value="1"/>
</dbReference>
<dbReference type="Pfam" id="PF13302">
    <property type="entry name" value="Acetyltransf_3"/>
    <property type="match status" value="1"/>
</dbReference>
<dbReference type="RefSeq" id="WP_166121158.1">
    <property type="nucleotide sequence ID" value="NZ_JAPIUX010000004.1"/>
</dbReference>
<dbReference type="Gene3D" id="3.40.630.30">
    <property type="match status" value="1"/>
</dbReference>
<evidence type="ECO:0000259" key="1">
    <source>
        <dbReference type="Pfam" id="PF13302"/>
    </source>
</evidence>
<dbReference type="EMBL" id="JAPIUX010000004">
    <property type="protein sequence ID" value="MCX2561121.1"/>
    <property type="molecule type" value="Genomic_DNA"/>
</dbReference>
<organism evidence="2 3">
    <name type="scientific">Acetobacter farinalis</name>
    <dbReference type="NCBI Taxonomy" id="1260984"/>
    <lineage>
        <taxon>Bacteria</taxon>
        <taxon>Pseudomonadati</taxon>
        <taxon>Pseudomonadota</taxon>
        <taxon>Alphaproteobacteria</taxon>
        <taxon>Acetobacterales</taxon>
        <taxon>Acetobacteraceae</taxon>
        <taxon>Acetobacter</taxon>
    </lineage>
</organism>